<organism evidence="14 15">
    <name type="scientific">Meganyctiphanes norvegica</name>
    <name type="common">Northern krill</name>
    <name type="synonym">Thysanopoda norvegica</name>
    <dbReference type="NCBI Taxonomy" id="48144"/>
    <lineage>
        <taxon>Eukaryota</taxon>
        <taxon>Metazoa</taxon>
        <taxon>Ecdysozoa</taxon>
        <taxon>Arthropoda</taxon>
        <taxon>Crustacea</taxon>
        <taxon>Multicrustacea</taxon>
        <taxon>Malacostraca</taxon>
        <taxon>Eumalacostraca</taxon>
        <taxon>Eucarida</taxon>
        <taxon>Euphausiacea</taxon>
        <taxon>Euphausiidae</taxon>
        <taxon>Meganyctiphanes</taxon>
    </lineage>
</organism>
<dbReference type="InterPro" id="IPR036236">
    <property type="entry name" value="Znf_C2H2_sf"/>
</dbReference>
<feature type="region of interest" description="Disordered" evidence="12">
    <location>
        <begin position="219"/>
        <end position="268"/>
    </location>
</feature>
<name>A0AAV2QCF6_MEGNR</name>
<keyword evidence="5 11" id="KW-0863">Zinc-finger</keyword>
<evidence type="ECO:0000256" key="11">
    <source>
        <dbReference type="PROSITE-ProRule" id="PRU00042"/>
    </source>
</evidence>
<feature type="region of interest" description="Disordered" evidence="12">
    <location>
        <begin position="1"/>
        <end position="20"/>
    </location>
</feature>
<protein>
    <recommendedName>
        <fullName evidence="13">C2H2-type domain-containing protein</fullName>
    </recommendedName>
</protein>
<dbReference type="EMBL" id="CAXKWB010005305">
    <property type="protein sequence ID" value="CAL4077752.1"/>
    <property type="molecule type" value="Genomic_DNA"/>
</dbReference>
<feature type="compositionally biased region" description="Acidic residues" evidence="12">
    <location>
        <begin position="258"/>
        <end position="268"/>
    </location>
</feature>
<evidence type="ECO:0000256" key="3">
    <source>
        <dbReference type="ARBA" id="ARBA00022723"/>
    </source>
</evidence>
<keyword evidence="3" id="KW-0479">Metal-binding</keyword>
<keyword evidence="10" id="KW-0539">Nucleus</keyword>
<dbReference type="Gene3D" id="3.30.160.60">
    <property type="entry name" value="Classic Zinc Finger"/>
    <property type="match status" value="3"/>
</dbReference>
<comment type="subcellular location">
    <subcellularLocation>
        <location evidence="1">Nucleus</location>
    </subcellularLocation>
</comment>
<dbReference type="AlphaFoldDB" id="A0AAV2QCF6"/>
<keyword evidence="8" id="KW-0238">DNA-binding</keyword>
<evidence type="ECO:0000256" key="2">
    <source>
        <dbReference type="ARBA" id="ARBA00006991"/>
    </source>
</evidence>
<feature type="domain" description="C2H2-type" evidence="13">
    <location>
        <begin position="152"/>
        <end position="179"/>
    </location>
</feature>
<evidence type="ECO:0000256" key="10">
    <source>
        <dbReference type="ARBA" id="ARBA00023242"/>
    </source>
</evidence>
<dbReference type="Proteomes" id="UP001497623">
    <property type="component" value="Unassembled WGS sequence"/>
</dbReference>
<evidence type="ECO:0000259" key="13">
    <source>
        <dbReference type="PROSITE" id="PS50157"/>
    </source>
</evidence>
<dbReference type="PROSITE" id="PS50157">
    <property type="entry name" value="ZINC_FINGER_C2H2_2"/>
    <property type="match status" value="3"/>
</dbReference>
<comment type="similarity">
    <text evidence="2">Belongs to the krueppel C2H2-type zinc-finger protein family.</text>
</comment>
<comment type="caution">
    <text evidence="14">The sequence shown here is derived from an EMBL/GenBank/DDBJ whole genome shotgun (WGS) entry which is preliminary data.</text>
</comment>
<evidence type="ECO:0000256" key="6">
    <source>
        <dbReference type="ARBA" id="ARBA00022833"/>
    </source>
</evidence>
<feature type="domain" description="C2H2-type" evidence="13">
    <location>
        <begin position="124"/>
        <end position="151"/>
    </location>
</feature>
<evidence type="ECO:0000256" key="4">
    <source>
        <dbReference type="ARBA" id="ARBA00022737"/>
    </source>
</evidence>
<accession>A0AAV2QCF6</accession>
<proteinExistence type="inferred from homology"/>
<evidence type="ECO:0000256" key="9">
    <source>
        <dbReference type="ARBA" id="ARBA00023163"/>
    </source>
</evidence>
<keyword evidence="6" id="KW-0862">Zinc</keyword>
<evidence type="ECO:0000256" key="1">
    <source>
        <dbReference type="ARBA" id="ARBA00004123"/>
    </source>
</evidence>
<evidence type="ECO:0000313" key="15">
    <source>
        <dbReference type="Proteomes" id="UP001497623"/>
    </source>
</evidence>
<keyword evidence="4" id="KW-0677">Repeat</keyword>
<feature type="compositionally biased region" description="Polar residues" evidence="12">
    <location>
        <begin position="223"/>
        <end position="237"/>
    </location>
</feature>
<dbReference type="InterPro" id="IPR013087">
    <property type="entry name" value="Znf_C2H2_type"/>
</dbReference>
<dbReference type="GO" id="GO:0000978">
    <property type="term" value="F:RNA polymerase II cis-regulatory region sequence-specific DNA binding"/>
    <property type="evidence" value="ECO:0007669"/>
    <property type="project" value="TreeGrafter"/>
</dbReference>
<gene>
    <name evidence="14" type="ORF">MNOR_LOCUS10493</name>
</gene>
<evidence type="ECO:0000256" key="12">
    <source>
        <dbReference type="SAM" id="MobiDB-lite"/>
    </source>
</evidence>
<dbReference type="GO" id="GO:0008270">
    <property type="term" value="F:zinc ion binding"/>
    <property type="evidence" value="ECO:0007669"/>
    <property type="project" value="UniProtKB-KW"/>
</dbReference>
<dbReference type="SMART" id="SM00355">
    <property type="entry name" value="ZnF_C2H2"/>
    <property type="match status" value="3"/>
</dbReference>
<evidence type="ECO:0000256" key="5">
    <source>
        <dbReference type="ARBA" id="ARBA00022771"/>
    </source>
</evidence>
<feature type="domain" description="C2H2-type" evidence="13">
    <location>
        <begin position="96"/>
        <end position="123"/>
    </location>
</feature>
<dbReference type="PANTHER" id="PTHR23235">
    <property type="entry name" value="KRUEPPEL-LIKE TRANSCRIPTION FACTOR"/>
    <property type="match status" value="1"/>
</dbReference>
<evidence type="ECO:0000313" key="14">
    <source>
        <dbReference type="EMBL" id="CAL4077752.1"/>
    </source>
</evidence>
<sequence>MGDVATTAQMVTTTTSSPASISTSAGVFSAIAASSMIHMDDSQIRGSPMKIRSTTELTHPVEGLFNPTLHPKLDYLPKRGRPSKSKMDVHISEKYLRCPHCPFSTLYPNNLARHQNKHTGVRPYTCSECPYAASQKEHLTTHMRRHTGERPFTCPHCPYEAARQDRLNSHLKIHVREQASLLASQSSPQQPGSSTYFESDPDVDISAPLDMSAHIERHRTADSPENSLRHSPNQISIDNPEHSPRQSLRNVPRASYEDYSEIYNENDD</sequence>
<keyword evidence="7" id="KW-0805">Transcription regulation</keyword>
<dbReference type="FunFam" id="3.30.160.60:FF:001370">
    <property type="entry name" value="Zinc finger protein"/>
    <property type="match status" value="1"/>
</dbReference>
<feature type="compositionally biased region" description="Low complexity" evidence="12">
    <location>
        <begin position="181"/>
        <end position="194"/>
    </location>
</feature>
<dbReference type="GO" id="GO:0005634">
    <property type="term" value="C:nucleus"/>
    <property type="evidence" value="ECO:0007669"/>
    <property type="project" value="UniProtKB-SubCell"/>
</dbReference>
<keyword evidence="15" id="KW-1185">Reference proteome</keyword>
<feature type="region of interest" description="Disordered" evidence="12">
    <location>
        <begin position="181"/>
        <end position="206"/>
    </location>
</feature>
<evidence type="ECO:0000256" key="7">
    <source>
        <dbReference type="ARBA" id="ARBA00023015"/>
    </source>
</evidence>
<dbReference type="GO" id="GO:0000981">
    <property type="term" value="F:DNA-binding transcription factor activity, RNA polymerase II-specific"/>
    <property type="evidence" value="ECO:0007669"/>
    <property type="project" value="TreeGrafter"/>
</dbReference>
<dbReference type="FunFam" id="3.30.160.60:FF:001156">
    <property type="entry name" value="Zinc finger protein 407"/>
    <property type="match status" value="1"/>
</dbReference>
<keyword evidence="9" id="KW-0804">Transcription</keyword>
<dbReference type="PANTHER" id="PTHR23235:SF142">
    <property type="entry name" value="ZINC FINGER PROTEIN 384"/>
    <property type="match status" value="1"/>
</dbReference>
<dbReference type="SUPFAM" id="SSF57667">
    <property type="entry name" value="beta-beta-alpha zinc fingers"/>
    <property type="match status" value="2"/>
</dbReference>
<reference evidence="14 15" key="1">
    <citation type="submission" date="2024-05" db="EMBL/GenBank/DDBJ databases">
        <authorList>
            <person name="Wallberg A."/>
        </authorList>
    </citation>
    <scope>NUCLEOTIDE SEQUENCE [LARGE SCALE GENOMIC DNA]</scope>
</reference>
<evidence type="ECO:0000256" key="8">
    <source>
        <dbReference type="ARBA" id="ARBA00023125"/>
    </source>
</evidence>
<dbReference type="Pfam" id="PF00096">
    <property type="entry name" value="zf-C2H2"/>
    <property type="match status" value="1"/>
</dbReference>